<feature type="domain" description="RDD" evidence="7">
    <location>
        <begin position="57"/>
        <end position="192"/>
    </location>
</feature>
<dbReference type="Pfam" id="PF06271">
    <property type="entry name" value="RDD"/>
    <property type="match status" value="1"/>
</dbReference>
<accession>A0A1W1ZZX3</accession>
<evidence type="ECO:0000256" key="6">
    <source>
        <dbReference type="SAM" id="Phobius"/>
    </source>
</evidence>
<sequence length="203" mass="22125">MNNLCPICKNSYPPDVKFCINDGARLVATDIPIQATTPQTHNPFERQSQVGQPYYKASLGNRFLALLLDSLIFAGLAIPAAVVLVFAFIAAYGNEEELTIFLCILGGILTLVPIAFQLVKDGFGKGQSPGKKALKLMVIDLDTNMPCNKTKSFLRNLTILVLGIVPFVGGLIEPIMVFATKDGRRLGDRAANTMVIEKSDYFN</sequence>
<gene>
    <name evidence="8" type="ORF">SAMN04488101_101187</name>
</gene>
<evidence type="ECO:0000256" key="4">
    <source>
        <dbReference type="ARBA" id="ARBA00022989"/>
    </source>
</evidence>
<organism evidence="8 9">
    <name type="scientific">Pedobacter nyackensis</name>
    <dbReference type="NCBI Taxonomy" id="475255"/>
    <lineage>
        <taxon>Bacteria</taxon>
        <taxon>Pseudomonadati</taxon>
        <taxon>Bacteroidota</taxon>
        <taxon>Sphingobacteriia</taxon>
        <taxon>Sphingobacteriales</taxon>
        <taxon>Sphingobacteriaceae</taxon>
        <taxon>Pedobacter</taxon>
    </lineage>
</organism>
<reference evidence="8 9" key="1">
    <citation type="submission" date="2017-04" db="EMBL/GenBank/DDBJ databases">
        <authorList>
            <person name="Afonso C.L."/>
            <person name="Miller P.J."/>
            <person name="Scott M.A."/>
            <person name="Spackman E."/>
            <person name="Goraichik I."/>
            <person name="Dimitrov K.M."/>
            <person name="Suarez D.L."/>
            <person name="Swayne D.E."/>
        </authorList>
    </citation>
    <scope>NUCLEOTIDE SEQUENCE [LARGE SCALE GENOMIC DNA]</scope>
    <source>
        <strain evidence="8 9">DSM 19625</strain>
    </source>
</reference>
<evidence type="ECO:0000313" key="8">
    <source>
        <dbReference type="EMBL" id="SMC53772.1"/>
    </source>
</evidence>
<keyword evidence="4 6" id="KW-1133">Transmembrane helix</keyword>
<keyword evidence="3 6" id="KW-0812">Transmembrane</keyword>
<evidence type="ECO:0000256" key="5">
    <source>
        <dbReference type="ARBA" id="ARBA00023136"/>
    </source>
</evidence>
<evidence type="ECO:0000256" key="3">
    <source>
        <dbReference type="ARBA" id="ARBA00022692"/>
    </source>
</evidence>
<feature type="transmembrane region" description="Helical" evidence="6">
    <location>
        <begin position="98"/>
        <end position="119"/>
    </location>
</feature>
<dbReference type="AlphaFoldDB" id="A0A1W1ZZX3"/>
<name>A0A1W1ZZX3_9SPHI</name>
<proteinExistence type="predicted"/>
<keyword evidence="9" id="KW-1185">Reference proteome</keyword>
<dbReference type="PANTHER" id="PTHR36115">
    <property type="entry name" value="PROLINE-RICH ANTIGEN HOMOLOG-RELATED"/>
    <property type="match status" value="1"/>
</dbReference>
<evidence type="ECO:0000256" key="1">
    <source>
        <dbReference type="ARBA" id="ARBA00004651"/>
    </source>
</evidence>
<evidence type="ECO:0000259" key="7">
    <source>
        <dbReference type="Pfam" id="PF06271"/>
    </source>
</evidence>
<dbReference type="PANTHER" id="PTHR36115:SF4">
    <property type="entry name" value="MEMBRANE PROTEIN"/>
    <property type="match status" value="1"/>
</dbReference>
<feature type="transmembrane region" description="Helical" evidence="6">
    <location>
        <begin position="63"/>
        <end position="92"/>
    </location>
</feature>
<comment type="subcellular location">
    <subcellularLocation>
        <location evidence="1">Cell membrane</location>
        <topology evidence="1">Multi-pass membrane protein</topology>
    </subcellularLocation>
</comment>
<dbReference type="OrthoDB" id="9814143at2"/>
<evidence type="ECO:0000313" key="9">
    <source>
        <dbReference type="Proteomes" id="UP000192678"/>
    </source>
</evidence>
<feature type="transmembrane region" description="Helical" evidence="6">
    <location>
        <begin position="157"/>
        <end position="179"/>
    </location>
</feature>
<keyword evidence="5 6" id="KW-0472">Membrane</keyword>
<keyword evidence="2" id="KW-1003">Cell membrane</keyword>
<dbReference type="InterPro" id="IPR051791">
    <property type="entry name" value="Pra-immunoreactive"/>
</dbReference>
<evidence type="ECO:0000256" key="2">
    <source>
        <dbReference type="ARBA" id="ARBA00022475"/>
    </source>
</evidence>
<dbReference type="EMBL" id="FWYB01000001">
    <property type="protein sequence ID" value="SMC53772.1"/>
    <property type="molecule type" value="Genomic_DNA"/>
</dbReference>
<dbReference type="RefSeq" id="WP_084286786.1">
    <property type="nucleotide sequence ID" value="NZ_FWYB01000001.1"/>
</dbReference>
<dbReference type="STRING" id="475255.SAMN04488101_101187"/>
<protein>
    <submittedName>
        <fullName evidence="8">Uncharacterized membrane protein YckC, RDD family</fullName>
    </submittedName>
</protein>
<dbReference type="GO" id="GO:0005886">
    <property type="term" value="C:plasma membrane"/>
    <property type="evidence" value="ECO:0007669"/>
    <property type="project" value="UniProtKB-SubCell"/>
</dbReference>
<dbReference type="InterPro" id="IPR010432">
    <property type="entry name" value="RDD"/>
</dbReference>
<dbReference type="Proteomes" id="UP000192678">
    <property type="component" value="Unassembled WGS sequence"/>
</dbReference>